<reference evidence="1 2" key="1">
    <citation type="submission" date="2015-03" db="EMBL/GenBank/DDBJ databases">
        <authorList>
            <person name="Hassan Y.I."/>
            <person name="Lepp D."/>
            <person name="Zhou T."/>
        </authorList>
    </citation>
    <scope>NUCLEOTIDE SEQUENCE [LARGE SCALE GENOMIC DNA]</scope>
    <source>
        <strain evidence="1 2">GH2-10</strain>
    </source>
</reference>
<evidence type="ECO:0000313" key="1">
    <source>
        <dbReference type="EMBL" id="KKB81057.1"/>
    </source>
</evidence>
<keyword evidence="2" id="KW-1185">Reference proteome</keyword>
<comment type="caution">
    <text evidence="1">The sequence shown here is derived from an EMBL/GenBank/DDBJ whole genome shotgun (WGS) entry which is preliminary data.</text>
</comment>
<organism evidence="1 2">
    <name type="scientific">Devosia soli</name>
    <dbReference type="NCBI Taxonomy" id="361041"/>
    <lineage>
        <taxon>Bacteria</taxon>
        <taxon>Pseudomonadati</taxon>
        <taxon>Pseudomonadota</taxon>
        <taxon>Alphaproteobacteria</taxon>
        <taxon>Hyphomicrobiales</taxon>
        <taxon>Devosiaceae</taxon>
        <taxon>Devosia</taxon>
    </lineage>
</organism>
<name>A0A0F5LHM4_9HYPH</name>
<dbReference type="STRING" id="361041.VW35_02510"/>
<dbReference type="AlphaFoldDB" id="A0A0F5LHM4"/>
<accession>A0A0F5LHM4</accession>
<gene>
    <name evidence="1" type="ORF">VW35_02510</name>
</gene>
<evidence type="ECO:0008006" key="3">
    <source>
        <dbReference type="Google" id="ProtNLM"/>
    </source>
</evidence>
<dbReference type="Proteomes" id="UP000033514">
    <property type="component" value="Unassembled WGS sequence"/>
</dbReference>
<dbReference type="PATRIC" id="fig|361041.3.peg.3892"/>
<dbReference type="Gene3D" id="3.30.70.1230">
    <property type="entry name" value="Nucleotide cyclase"/>
    <property type="match status" value="1"/>
</dbReference>
<protein>
    <recommendedName>
        <fullName evidence="3">Guanylate cyclase domain-containing protein</fullName>
    </recommendedName>
</protein>
<dbReference type="InterPro" id="IPR029787">
    <property type="entry name" value="Nucleotide_cyclase"/>
</dbReference>
<evidence type="ECO:0000313" key="2">
    <source>
        <dbReference type="Proteomes" id="UP000033514"/>
    </source>
</evidence>
<dbReference type="SUPFAM" id="SSF55073">
    <property type="entry name" value="Nucleotide cyclase"/>
    <property type="match status" value="1"/>
</dbReference>
<sequence>MTIPGDTVNVASRIEGACKTVGYSILVSAAMVEKAHALATLPAGSMELKGRSGREAVFLLIGDETLRAASAFQALEASHATLLACLASGILDEEALARCQSLAPQVDPDLVRF</sequence>
<dbReference type="EMBL" id="LAJG01000005">
    <property type="protein sequence ID" value="KKB81057.1"/>
    <property type="molecule type" value="Genomic_DNA"/>
</dbReference>
<dbReference type="OrthoDB" id="9789782at2"/>
<dbReference type="RefSeq" id="WP_046141405.1">
    <property type="nucleotide sequence ID" value="NZ_LAJG01000005.1"/>
</dbReference>
<proteinExistence type="predicted"/>